<keyword evidence="2" id="KW-1185">Reference proteome</keyword>
<protein>
    <submittedName>
        <fullName evidence="1">Uncharacterized protein</fullName>
    </submittedName>
</protein>
<dbReference type="AlphaFoldDB" id="A0A3D8R6G7"/>
<evidence type="ECO:0000313" key="2">
    <source>
        <dbReference type="Proteomes" id="UP000256645"/>
    </source>
</evidence>
<name>A0A3D8R6G7_9HELO</name>
<proteinExistence type="predicted"/>
<sequence length="573" mass="64186">MAWRDRLLTPLIGHSKASAERATRRYLEDINSDSCLNHLDKALNQLLDGIDDVEKIFSNYATTNPSRKRVWNRDSFARYINARLPENQAVTTCVPLLWCTFSTGAYFPFSAPSNESEIDVKAFRRAFAFIVSRGYELLGAKSDGQPFSTITEESYTDKGPRLTRIVFRSLSTPQSGTESQDPQESLQLQDVKDTIAFTQPIMIENMHHGRATVADGEFEAAAHRLLLADHKQSTVRGSSTAVSKADLQNLIQLFLLQRVEDRRWKSGLSYHDIYQRSGDIMFSRFISGLDEVSRASELASAFLTHQFPGSDDYVTWEQFKACCSECPSFIFSFFQLWASIFIPPTAPRAPRAEGESTLSISTTNILSFLNVAHFLSGNKPNYRFHQNEFHFQLDLQASTLVANIATTPELSVEELHKIIAAQDWFHVMLIRGEDLKVEGKSSSRLIVAFTSPPEKEMWRAEGKRLMQYVWRTSVVQLEPDLAVADSGGMSASVVGEALELQSHSGAVKESTSMKVDLAERIVDVKGLGTRLAENAENKNAVGFSEATSTLVMRLTDLKCYRMPGVSSKITRSR</sequence>
<dbReference type="EMBL" id="PDLM01000009">
    <property type="protein sequence ID" value="RDW69558.1"/>
    <property type="molecule type" value="Genomic_DNA"/>
</dbReference>
<gene>
    <name evidence="1" type="ORF">BP6252_08578</name>
</gene>
<accession>A0A3D8R6G7</accession>
<comment type="caution">
    <text evidence="1">The sequence shown here is derived from an EMBL/GenBank/DDBJ whole genome shotgun (WGS) entry which is preliminary data.</text>
</comment>
<dbReference type="Proteomes" id="UP000256645">
    <property type="component" value="Unassembled WGS sequence"/>
</dbReference>
<dbReference type="OrthoDB" id="3482512at2759"/>
<evidence type="ECO:0000313" key="1">
    <source>
        <dbReference type="EMBL" id="RDW69558.1"/>
    </source>
</evidence>
<reference evidence="1 2" key="1">
    <citation type="journal article" date="2018" name="IMA Fungus">
        <title>IMA Genome-F 9: Draft genome sequence of Annulohypoxylon stygium, Aspergillus mulundensis, Berkeleyomyces basicola (syn. Thielaviopsis basicola), Ceratocystis smalleyi, two Cercospora beticola strains, Coleophoma cylindrospora, Fusarium fracticaudum, Phialophora cf. hyalina, and Morchella septimelata.</title>
        <authorList>
            <person name="Wingfield B.D."/>
            <person name="Bills G.F."/>
            <person name="Dong Y."/>
            <person name="Huang W."/>
            <person name="Nel W.J."/>
            <person name="Swalarsk-Parry B.S."/>
            <person name="Vaghefi N."/>
            <person name="Wilken P.M."/>
            <person name="An Z."/>
            <person name="de Beer Z.W."/>
            <person name="De Vos L."/>
            <person name="Chen L."/>
            <person name="Duong T.A."/>
            <person name="Gao Y."/>
            <person name="Hammerbacher A."/>
            <person name="Kikkert J.R."/>
            <person name="Li Y."/>
            <person name="Li H."/>
            <person name="Li K."/>
            <person name="Li Q."/>
            <person name="Liu X."/>
            <person name="Ma X."/>
            <person name="Naidoo K."/>
            <person name="Pethybridge S.J."/>
            <person name="Sun J."/>
            <person name="Steenkamp E.T."/>
            <person name="van der Nest M.A."/>
            <person name="van Wyk S."/>
            <person name="Wingfield M.J."/>
            <person name="Xiong C."/>
            <person name="Yue Q."/>
            <person name="Zhang X."/>
        </authorList>
    </citation>
    <scope>NUCLEOTIDE SEQUENCE [LARGE SCALE GENOMIC DNA]</scope>
    <source>
        <strain evidence="1 2">BP6252</strain>
    </source>
</reference>
<organism evidence="1 2">
    <name type="scientific">Coleophoma cylindrospora</name>
    <dbReference type="NCBI Taxonomy" id="1849047"/>
    <lineage>
        <taxon>Eukaryota</taxon>
        <taxon>Fungi</taxon>
        <taxon>Dikarya</taxon>
        <taxon>Ascomycota</taxon>
        <taxon>Pezizomycotina</taxon>
        <taxon>Leotiomycetes</taxon>
        <taxon>Helotiales</taxon>
        <taxon>Dermateaceae</taxon>
        <taxon>Coleophoma</taxon>
    </lineage>
</organism>